<dbReference type="InterPro" id="IPR013321">
    <property type="entry name" value="Arc_rbn_hlx_hlx"/>
</dbReference>
<proteinExistence type="predicted"/>
<reference evidence="1" key="1">
    <citation type="journal article" date="2021" name="Proc. Natl. Acad. Sci. U.S.A.">
        <title>A Catalog of Tens of Thousands of Viruses from Human Metagenomes Reveals Hidden Associations with Chronic Diseases.</title>
        <authorList>
            <person name="Tisza M.J."/>
            <person name="Buck C.B."/>
        </authorList>
    </citation>
    <scope>NUCLEOTIDE SEQUENCE</scope>
    <source>
        <strain evidence="1">CtPjm15</strain>
    </source>
</reference>
<organism evidence="1">
    <name type="scientific">Phage sp. ctPjm15</name>
    <dbReference type="NCBI Taxonomy" id="2828006"/>
    <lineage>
        <taxon>Viruses</taxon>
    </lineage>
</organism>
<dbReference type="Gene3D" id="1.10.1220.10">
    <property type="entry name" value="Met repressor-like"/>
    <property type="match status" value="1"/>
</dbReference>
<evidence type="ECO:0000313" key="1">
    <source>
        <dbReference type="EMBL" id="DAF53010.1"/>
    </source>
</evidence>
<dbReference type="EMBL" id="BK032645">
    <property type="protein sequence ID" value="DAF53010.1"/>
    <property type="molecule type" value="Genomic_DNA"/>
</dbReference>
<name>A0A8S5SR07_9VIRU</name>
<dbReference type="GO" id="GO:0006355">
    <property type="term" value="P:regulation of DNA-templated transcription"/>
    <property type="evidence" value="ECO:0007669"/>
    <property type="project" value="InterPro"/>
</dbReference>
<protein>
    <submittedName>
        <fullName evidence="1">Uncharacterized protein</fullName>
    </submittedName>
</protein>
<accession>A0A8S5SR07</accession>
<sequence>MGKTSNAVKTRYNQKNYVAWSVRVKPDLNDRLVAYCQENGLSKSQFLTLAIDTLAKPAQ</sequence>